<evidence type="ECO:0000313" key="3">
    <source>
        <dbReference type="Proteomes" id="UP000016569"/>
    </source>
</evidence>
<keyword evidence="3" id="KW-1185">Reference proteome</keyword>
<dbReference type="EMBL" id="BATC01000020">
    <property type="protein sequence ID" value="GAD59195.1"/>
    <property type="molecule type" value="Genomic_DNA"/>
</dbReference>
<dbReference type="AlphaFoldDB" id="A0A8E0KKY1"/>
<accession>A0A8E0KKY1</accession>
<dbReference type="Proteomes" id="UP000016569">
    <property type="component" value="Unassembled WGS sequence"/>
</dbReference>
<comment type="caution">
    <text evidence="2">The sequence shown here is derived from an EMBL/GenBank/DDBJ whole genome shotgun (WGS) entry which is preliminary data.</text>
</comment>
<name>A0A8E0KKY1_9CAUL</name>
<gene>
    <name evidence="2" type="ORF">MBEBAB_1445</name>
</gene>
<feature type="region of interest" description="Disordered" evidence="1">
    <location>
        <begin position="9"/>
        <end position="43"/>
    </location>
</feature>
<reference evidence="3" key="1">
    <citation type="journal article" date="2013" name="Genome Announc.">
        <title>Draft Genome Sequence of the Dimorphic Prosthecate Bacterium Brevundimonas abyssalis TAR-001T.</title>
        <authorList>
            <person name="Tsubouchi T."/>
            <person name="Nishi S."/>
            <person name="Usui K."/>
            <person name="Shimane Y."/>
            <person name="Takaki Y."/>
            <person name="Maruyama T."/>
            <person name="Hatada Y."/>
        </authorList>
    </citation>
    <scope>NUCLEOTIDE SEQUENCE [LARGE SCALE GENOMIC DNA]</scope>
    <source>
        <strain evidence="3">TAR-001</strain>
    </source>
</reference>
<evidence type="ECO:0000256" key="1">
    <source>
        <dbReference type="SAM" id="MobiDB-lite"/>
    </source>
</evidence>
<sequence>MIVRLGIELPGAGRQPPSETLSCPPVTFRRGSQSSPCGNVFTQ</sequence>
<protein>
    <submittedName>
        <fullName evidence="2">Uncharacterized protein</fullName>
    </submittedName>
</protein>
<evidence type="ECO:0000313" key="2">
    <source>
        <dbReference type="EMBL" id="GAD59195.1"/>
    </source>
</evidence>
<proteinExistence type="predicted"/>
<organism evidence="2 3">
    <name type="scientific">Brevundimonas abyssalis TAR-001</name>
    <dbReference type="NCBI Taxonomy" id="1391729"/>
    <lineage>
        <taxon>Bacteria</taxon>
        <taxon>Pseudomonadati</taxon>
        <taxon>Pseudomonadota</taxon>
        <taxon>Alphaproteobacteria</taxon>
        <taxon>Caulobacterales</taxon>
        <taxon>Caulobacteraceae</taxon>
        <taxon>Brevundimonas</taxon>
    </lineage>
</organism>
<feature type="compositionally biased region" description="Polar residues" evidence="1">
    <location>
        <begin position="30"/>
        <end position="43"/>
    </location>
</feature>